<keyword evidence="4 5" id="KW-0472">Membrane</keyword>
<name>A0A543AV60_9ACTN</name>
<dbReference type="GO" id="GO:0048038">
    <property type="term" value="F:quinone binding"/>
    <property type="evidence" value="ECO:0007669"/>
    <property type="project" value="UniProtKB-KW"/>
</dbReference>
<keyword evidence="9" id="KW-1185">Reference proteome</keyword>
<feature type="transmembrane region" description="Helical" evidence="5">
    <location>
        <begin position="76"/>
        <end position="97"/>
    </location>
</feature>
<feature type="transmembrane region" description="Helical" evidence="5">
    <location>
        <begin position="151"/>
        <end position="175"/>
    </location>
</feature>
<comment type="subunit">
    <text evidence="5">NDH-1 is composed of 14 different subunits. Subunits NuoA, H, J, K, L, M, N constitute the membrane sector of the complex.</text>
</comment>
<dbReference type="GO" id="GO:0009060">
    <property type="term" value="P:aerobic respiration"/>
    <property type="evidence" value="ECO:0007669"/>
    <property type="project" value="TreeGrafter"/>
</dbReference>
<evidence type="ECO:0000313" key="9">
    <source>
        <dbReference type="Proteomes" id="UP000317043"/>
    </source>
</evidence>
<evidence type="ECO:0000256" key="3">
    <source>
        <dbReference type="ARBA" id="ARBA00022989"/>
    </source>
</evidence>
<comment type="catalytic activity">
    <reaction evidence="5">
        <text>a quinone + NADH + 5 H(+)(in) = a quinol + NAD(+) + 4 H(+)(out)</text>
        <dbReference type="Rhea" id="RHEA:57888"/>
        <dbReference type="ChEBI" id="CHEBI:15378"/>
        <dbReference type="ChEBI" id="CHEBI:24646"/>
        <dbReference type="ChEBI" id="CHEBI:57540"/>
        <dbReference type="ChEBI" id="CHEBI:57945"/>
        <dbReference type="ChEBI" id="CHEBI:132124"/>
    </reaction>
</comment>
<keyword evidence="5" id="KW-0874">Quinone</keyword>
<dbReference type="EMBL" id="VFOW01000001">
    <property type="protein sequence ID" value="TQL76468.1"/>
    <property type="molecule type" value="Genomic_DNA"/>
</dbReference>
<keyword evidence="5 6" id="KW-0520">NAD</keyword>
<gene>
    <name evidence="5" type="primary">nuoH</name>
    <name evidence="8" type="ORF">FB566_1999</name>
</gene>
<comment type="similarity">
    <text evidence="5 6">Belongs to the complex I subunit 1 family.</text>
</comment>
<keyword evidence="5 8" id="KW-0830">Ubiquinone</keyword>
<dbReference type="HAMAP" id="MF_01350">
    <property type="entry name" value="NDH1_NuoH"/>
    <property type="match status" value="1"/>
</dbReference>
<dbReference type="InParanoid" id="A0A543AV60"/>
<dbReference type="GO" id="GO:0005886">
    <property type="term" value="C:plasma membrane"/>
    <property type="evidence" value="ECO:0007669"/>
    <property type="project" value="UniProtKB-SubCell"/>
</dbReference>
<evidence type="ECO:0000256" key="5">
    <source>
        <dbReference type="HAMAP-Rule" id="MF_01350"/>
    </source>
</evidence>
<proteinExistence type="inferred from homology"/>
<feature type="transmembrane region" description="Helical" evidence="5">
    <location>
        <begin position="181"/>
        <end position="199"/>
    </location>
</feature>
<feature type="transmembrane region" description="Helical" evidence="5">
    <location>
        <begin position="297"/>
        <end position="320"/>
    </location>
</feature>
<keyword evidence="3 5" id="KW-1133">Transmembrane helix</keyword>
<comment type="caution">
    <text evidence="8">The sequence shown here is derived from an EMBL/GenBank/DDBJ whole genome shotgun (WGS) entry which is preliminary data.</text>
</comment>
<evidence type="ECO:0000256" key="2">
    <source>
        <dbReference type="ARBA" id="ARBA00022692"/>
    </source>
</evidence>
<feature type="transmembrane region" description="Helical" evidence="5">
    <location>
        <begin position="109"/>
        <end position="130"/>
    </location>
</feature>
<dbReference type="EC" id="7.1.1.-" evidence="5"/>
<comment type="function">
    <text evidence="5">NDH-1 shuttles electrons from NADH, via FMN and iron-sulfur (Fe-S) centers, to quinones in the respiratory chain. The immediate electron acceptor for the enzyme in this species is believed to be ubiquinone. Couples the redox reaction to proton translocation (for every two electrons transferred, four hydrogen ions are translocated across the cytoplasmic membrane), and thus conserves the redox energy in a proton gradient. This subunit may bind ubiquinone.</text>
</comment>
<dbReference type="PANTHER" id="PTHR11432">
    <property type="entry name" value="NADH DEHYDROGENASE SUBUNIT 1"/>
    <property type="match status" value="1"/>
</dbReference>
<feature type="region of interest" description="Disordered" evidence="7">
    <location>
        <begin position="325"/>
        <end position="363"/>
    </location>
</feature>
<dbReference type="InterPro" id="IPR001694">
    <property type="entry name" value="NADH_UbQ_OxRdtase_su1/FPO"/>
</dbReference>
<organism evidence="8 9">
    <name type="scientific">Stackebrandtia endophytica</name>
    <dbReference type="NCBI Taxonomy" id="1496996"/>
    <lineage>
        <taxon>Bacteria</taxon>
        <taxon>Bacillati</taxon>
        <taxon>Actinomycetota</taxon>
        <taxon>Actinomycetes</taxon>
        <taxon>Glycomycetales</taxon>
        <taxon>Glycomycetaceae</taxon>
        <taxon>Stackebrandtia</taxon>
    </lineage>
</organism>
<evidence type="ECO:0000313" key="8">
    <source>
        <dbReference type="EMBL" id="TQL76468.1"/>
    </source>
</evidence>
<protein>
    <recommendedName>
        <fullName evidence="5">NADH-quinone oxidoreductase subunit H</fullName>
        <ecNumber evidence="5">7.1.1.-</ecNumber>
    </recommendedName>
    <alternativeName>
        <fullName evidence="5">NADH dehydrogenase I subunit H</fullName>
    </alternativeName>
    <alternativeName>
        <fullName evidence="5">NDH-1 subunit H</fullName>
    </alternativeName>
</protein>
<accession>A0A543AV60</accession>
<evidence type="ECO:0000256" key="4">
    <source>
        <dbReference type="ARBA" id="ARBA00023136"/>
    </source>
</evidence>
<feature type="transmembrane region" description="Helical" evidence="5">
    <location>
        <begin position="263"/>
        <end position="285"/>
    </location>
</feature>
<dbReference type="AlphaFoldDB" id="A0A543AV60"/>
<evidence type="ECO:0000256" key="1">
    <source>
        <dbReference type="ARBA" id="ARBA00004141"/>
    </source>
</evidence>
<feature type="compositionally biased region" description="Basic and acidic residues" evidence="7">
    <location>
        <begin position="331"/>
        <end position="341"/>
    </location>
</feature>
<reference evidence="8 9" key="1">
    <citation type="submission" date="2019-06" db="EMBL/GenBank/DDBJ databases">
        <title>Sequencing the genomes of 1000 actinobacteria strains.</title>
        <authorList>
            <person name="Klenk H.-P."/>
        </authorList>
    </citation>
    <scope>NUCLEOTIDE SEQUENCE [LARGE SCALE GENOMIC DNA]</scope>
    <source>
        <strain evidence="8 9">DSM 45928</strain>
    </source>
</reference>
<evidence type="ECO:0000256" key="6">
    <source>
        <dbReference type="RuleBase" id="RU000471"/>
    </source>
</evidence>
<dbReference type="Pfam" id="PF00146">
    <property type="entry name" value="NADHdh"/>
    <property type="match status" value="1"/>
</dbReference>
<feature type="transmembrane region" description="Helical" evidence="5">
    <location>
        <begin position="7"/>
        <end position="26"/>
    </location>
</feature>
<dbReference type="GO" id="GO:0016655">
    <property type="term" value="F:oxidoreductase activity, acting on NAD(P)H, quinone or similar compound as acceptor"/>
    <property type="evidence" value="ECO:0007669"/>
    <property type="project" value="UniProtKB-UniRule"/>
</dbReference>
<keyword evidence="5" id="KW-1278">Translocase</keyword>
<feature type="transmembrane region" description="Helical" evidence="5">
    <location>
        <begin position="228"/>
        <end position="251"/>
    </location>
</feature>
<dbReference type="PANTHER" id="PTHR11432:SF3">
    <property type="entry name" value="NADH-UBIQUINONE OXIDOREDUCTASE CHAIN 1"/>
    <property type="match status" value="1"/>
</dbReference>
<sequence length="525" mass="56579">MPVWLEVVVRLAAVLAAFLVLPLVIGQVEHKVMAHMQGRLGPMYAGGYRGWAQLIADGVKFVQKEDITPTAVDKPVFRLAPMIALLPYLLALLVIPLGPGDLVAQPLDIGLFMVLAIVGLGILAVLMAGWSSANKYTLIGAMRAAAQLLGYELPFLLAAASVAMAAGTLSLSGIVEAWQPWWLLWQLPALLVFFTAGLAELRRPPFDAPIADSELVFGYMTEYSGLRFALFLLAEYAGIVVISALTTVLFLGGWRGPFASEEIGWLWTLLKVGAVSFVIIWLRVSYPRLRVDQIQRLCWTVLVPIALGQLVLTAVVSIAIRLPGRPPTSQQHDHARTEQDRRRTRGHPAGEGTAGGGQPSTVGGAAPIEGLGVIAAGHRDLEVRPVTGEPDPRRTARIDRHRLGLTDGRGEPHRGAVGVAWIDDGEGEPLTIGHHVQGHRGTVVGFAPPDGVGHRTGHLDGEVCRIRRRQELHRLNGTRFDRDQDRVALTGREEQLPLGTVIGVGDGDRQSDTGVEYLDVGLGGG</sequence>
<evidence type="ECO:0000256" key="7">
    <source>
        <dbReference type="SAM" id="MobiDB-lite"/>
    </source>
</evidence>
<comment type="subcellular location">
    <subcellularLocation>
        <location evidence="5 6">Cell membrane</location>
        <topology evidence="5 6">Multi-pass membrane protein</topology>
    </subcellularLocation>
    <subcellularLocation>
        <location evidence="1">Membrane</location>
        <topology evidence="1">Multi-pass membrane protein</topology>
    </subcellularLocation>
</comment>
<keyword evidence="5" id="KW-1003">Cell membrane</keyword>
<keyword evidence="2 5" id="KW-0812">Transmembrane</keyword>
<dbReference type="GO" id="GO:0003954">
    <property type="term" value="F:NADH dehydrogenase activity"/>
    <property type="evidence" value="ECO:0007669"/>
    <property type="project" value="TreeGrafter"/>
</dbReference>
<dbReference type="Proteomes" id="UP000317043">
    <property type="component" value="Unassembled WGS sequence"/>
</dbReference>